<evidence type="ECO:0000256" key="3">
    <source>
        <dbReference type="ARBA" id="ARBA00022692"/>
    </source>
</evidence>
<gene>
    <name evidence="14" type="ORF">QZM33_32095</name>
</gene>
<proteinExistence type="predicted"/>
<keyword evidence="7 9" id="KW-0472">Membrane</keyword>
<accession>A0AAW7TFI8</accession>
<dbReference type="PANTHER" id="PTHR43099">
    <property type="entry name" value="UPF0053 PROTEIN YRKA"/>
    <property type="match status" value="1"/>
</dbReference>
<dbReference type="PANTHER" id="PTHR43099:SF5">
    <property type="entry name" value="HLYC_CORC FAMILY TRANSPORTER"/>
    <property type="match status" value="1"/>
</dbReference>
<evidence type="ECO:0000256" key="5">
    <source>
        <dbReference type="ARBA" id="ARBA00022989"/>
    </source>
</evidence>
<dbReference type="SMART" id="SM01091">
    <property type="entry name" value="CorC_HlyC"/>
    <property type="match status" value="1"/>
</dbReference>
<name>A0AAW7TFI8_BURVI</name>
<keyword evidence="4" id="KW-0677">Repeat</keyword>
<dbReference type="InterPro" id="IPR044751">
    <property type="entry name" value="Ion_transp-like_CBS"/>
</dbReference>
<dbReference type="GO" id="GO:0050660">
    <property type="term" value="F:flavin adenine dinucleotide binding"/>
    <property type="evidence" value="ECO:0007669"/>
    <property type="project" value="InterPro"/>
</dbReference>
<feature type="domain" description="CNNM transmembrane" evidence="13">
    <location>
        <begin position="1"/>
        <end position="199"/>
    </location>
</feature>
<protein>
    <submittedName>
        <fullName evidence="14">Hemolysin family protein</fullName>
    </submittedName>
</protein>
<keyword evidence="3 9" id="KW-0812">Transmembrane</keyword>
<dbReference type="GO" id="GO:0005886">
    <property type="term" value="C:plasma membrane"/>
    <property type="evidence" value="ECO:0007669"/>
    <property type="project" value="UniProtKB-SubCell"/>
</dbReference>
<dbReference type="RefSeq" id="WP_261505623.1">
    <property type="nucleotide sequence ID" value="NZ_JAUJRV010000050.1"/>
</dbReference>
<comment type="subcellular location">
    <subcellularLocation>
        <location evidence="1">Cell membrane</location>
        <topology evidence="1">Multi-pass membrane protein</topology>
    </subcellularLocation>
</comment>
<dbReference type="Pfam" id="PF03471">
    <property type="entry name" value="CorC_HlyC"/>
    <property type="match status" value="1"/>
</dbReference>
<dbReference type="Pfam" id="PF00571">
    <property type="entry name" value="CBS"/>
    <property type="match status" value="1"/>
</dbReference>
<evidence type="ECO:0000256" key="6">
    <source>
        <dbReference type="ARBA" id="ARBA00023122"/>
    </source>
</evidence>
<evidence type="ECO:0000256" key="8">
    <source>
        <dbReference type="PROSITE-ProRule" id="PRU00703"/>
    </source>
</evidence>
<evidence type="ECO:0000256" key="9">
    <source>
        <dbReference type="PROSITE-ProRule" id="PRU01193"/>
    </source>
</evidence>
<feature type="region of interest" description="Disordered" evidence="10">
    <location>
        <begin position="337"/>
        <end position="358"/>
    </location>
</feature>
<dbReference type="PROSITE" id="PS51371">
    <property type="entry name" value="CBS"/>
    <property type="match status" value="1"/>
</dbReference>
<dbReference type="EMBL" id="JAUJRV010000050">
    <property type="protein sequence ID" value="MDN7799578.1"/>
    <property type="molecule type" value="Genomic_DNA"/>
</dbReference>
<evidence type="ECO:0000259" key="13">
    <source>
        <dbReference type="PROSITE" id="PS51846"/>
    </source>
</evidence>
<feature type="domain" description="CBS" evidence="12">
    <location>
        <begin position="281"/>
        <end position="339"/>
    </location>
</feature>
<dbReference type="InterPro" id="IPR000644">
    <property type="entry name" value="CBS_dom"/>
</dbReference>
<dbReference type="Pfam" id="PF01595">
    <property type="entry name" value="CNNM"/>
    <property type="match status" value="1"/>
</dbReference>
<dbReference type="SUPFAM" id="SSF56176">
    <property type="entry name" value="FAD-binding/transporter-associated domain-like"/>
    <property type="match status" value="1"/>
</dbReference>
<dbReference type="InterPro" id="IPR002550">
    <property type="entry name" value="CNNM"/>
</dbReference>
<evidence type="ECO:0000313" key="14">
    <source>
        <dbReference type="EMBL" id="MDN7799578.1"/>
    </source>
</evidence>
<dbReference type="CDD" id="cd04590">
    <property type="entry name" value="CBS_pair_CorC_HlyC_assoc"/>
    <property type="match status" value="1"/>
</dbReference>
<sequence length="440" mass="47390">MLSIQILLFLFFVALTAFFNVAEMALVAARPARLEALSSRHWSNAKLAASLKQEPGAFLSAVQCGITATSILAGTFCVNAFIASITSSLTAIPGAAPYASSAGTLIAVVIATYLTLVFGELAPKRIALSAPEQCAAILARPLQWTITLGRPFILLLGWSNDLLLRALHIRERTDDMTTGEEIRSVIMGALRSGTIQAAERSMLESILQLRVRTARTIMTPRRMLEWVDGAMSDEEIRKRIADSPCSKLIVTQGRDVDHPLGVAAKKEILRTVMSGGDLNLKTHCQPPVFVAENSPILGLLGSLKRARAQMLFVVDEFGTVVGIVTLTDVLEAVAGDVPEPERQRGGGSQIRKQSDGSYLASGQLPADDLAEYLGIEDPTPPTYKTVAGLVLAHLKHLPQEGERLTIANWTIEVVQADARSIQQLRLIPPSGNQKSGKADV</sequence>
<dbReference type="PROSITE" id="PS51846">
    <property type="entry name" value="CNNM"/>
    <property type="match status" value="1"/>
</dbReference>
<dbReference type="Gene3D" id="3.30.465.10">
    <property type="match status" value="1"/>
</dbReference>
<evidence type="ECO:0000256" key="11">
    <source>
        <dbReference type="SAM" id="Phobius"/>
    </source>
</evidence>
<dbReference type="Proteomes" id="UP001171620">
    <property type="component" value="Unassembled WGS sequence"/>
</dbReference>
<evidence type="ECO:0000256" key="10">
    <source>
        <dbReference type="SAM" id="MobiDB-lite"/>
    </source>
</evidence>
<keyword evidence="5 9" id="KW-1133">Transmembrane helix</keyword>
<evidence type="ECO:0000256" key="2">
    <source>
        <dbReference type="ARBA" id="ARBA00022475"/>
    </source>
</evidence>
<dbReference type="InterPro" id="IPR046342">
    <property type="entry name" value="CBS_dom_sf"/>
</dbReference>
<feature type="transmembrane region" description="Helical" evidence="11">
    <location>
        <begin position="60"/>
        <end position="83"/>
    </location>
</feature>
<dbReference type="InterPro" id="IPR051676">
    <property type="entry name" value="UPF0053_domain"/>
</dbReference>
<dbReference type="Gene3D" id="3.10.580.10">
    <property type="entry name" value="CBS-domain"/>
    <property type="match status" value="1"/>
</dbReference>
<evidence type="ECO:0000313" key="15">
    <source>
        <dbReference type="Proteomes" id="UP001171620"/>
    </source>
</evidence>
<dbReference type="InterPro" id="IPR005170">
    <property type="entry name" value="Transptr-assoc_dom"/>
</dbReference>
<dbReference type="InterPro" id="IPR016169">
    <property type="entry name" value="FAD-bd_PCMH_sub2"/>
</dbReference>
<organism evidence="14 15">
    <name type="scientific">Burkholderia vietnamiensis</name>
    <dbReference type="NCBI Taxonomy" id="60552"/>
    <lineage>
        <taxon>Bacteria</taxon>
        <taxon>Pseudomonadati</taxon>
        <taxon>Pseudomonadota</taxon>
        <taxon>Betaproteobacteria</taxon>
        <taxon>Burkholderiales</taxon>
        <taxon>Burkholderiaceae</taxon>
        <taxon>Burkholderia</taxon>
        <taxon>Burkholderia cepacia complex</taxon>
    </lineage>
</organism>
<keyword evidence="6 8" id="KW-0129">CBS domain</keyword>
<feature type="transmembrane region" description="Helical" evidence="11">
    <location>
        <begin position="95"/>
        <end position="118"/>
    </location>
</feature>
<comment type="caution">
    <text evidence="14">The sequence shown here is derived from an EMBL/GenBank/DDBJ whole genome shotgun (WGS) entry which is preliminary data.</text>
</comment>
<evidence type="ECO:0000256" key="1">
    <source>
        <dbReference type="ARBA" id="ARBA00004651"/>
    </source>
</evidence>
<evidence type="ECO:0000256" key="7">
    <source>
        <dbReference type="ARBA" id="ARBA00023136"/>
    </source>
</evidence>
<reference evidence="14" key="1">
    <citation type="submission" date="2023-07" db="EMBL/GenBank/DDBJ databases">
        <title>A collection of bacterial strains from the Burkholderia cepacia Research Laboratory and Repository.</title>
        <authorList>
            <person name="Lipuma J."/>
            <person name="Spilker T."/>
            <person name="Caverly L."/>
        </authorList>
    </citation>
    <scope>NUCLEOTIDE SEQUENCE</scope>
    <source>
        <strain evidence="14">AU44268</strain>
    </source>
</reference>
<keyword evidence="2" id="KW-1003">Cell membrane</keyword>
<dbReference type="AlphaFoldDB" id="A0AAW7TFI8"/>
<evidence type="ECO:0000256" key="4">
    <source>
        <dbReference type="ARBA" id="ARBA00022737"/>
    </source>
</evidence>
<dbReference type="SUPFAM" id="SSF54631">
    <property type="entry name" value="CBS-domain pair"/>
    <property type="match status" value="1"/>
</dbReference>
<evidence type="ECO:0000259" key="12">
    <source>
        <dbReference type="PROSITE" id="PS51371"/>
    </source>
</evidence>
<dbReference type="InterPro" id="IPR036318">
    <property type="entry name" value="FAD-bd_PCMH-like_sf"/>
</dbReference>